<proteinExistence type="predicted"/>
<evidence type="ECO:0000313" key="2">
    <source>
        <dbReference type="Proteomes" id="UP001642484"/>
    </source>
</evidence>
<evidence type="ECO:0000313" key="1">
    <source>
        <dbReference type="EMBL" id="CAK9071496.1"/>
    </source>
</evidence>
<sequence length="205" mass="22467">MRSMQALRFLPPSSQEYLASVLSELGPEELQDYETVRMLLEPFLLDALKSGRQTPNDRTSGEKVGHLCRQVFEELKDMSGSDRRSGCAAALRHAAQQLSAALQLPTETVESLSSVLGQLTPEELAAGGTELLLQLLTPPLQEAFHDCGEWPAEEAGGEFHSEVRCSSAARAAVKVMSRAMLATLLSSVRQSDLHRPREVQSYSSR</sequence>
<dbReference type="EMBL" id="CAXAMN010022629">
    <property type="protein sequence ID" value="CAK9071496.1"/>
    <property type="molecule type" value="Genomic_DNA"/>
</dbReference>
<dbReference type="Proteomes" id="UP001642484">
    <property type="component" value="Unassembled WGS sequence"/>
</dbReference>
<protein>
    <recommendedName>
        <fullName evidence="3">HEAT repeat-containing protein 1</fullName>
    </recommendedName>
</protein>
<reference evidence="1 2" key="1">
    <citation type="submission" date="2024-02" db="EMBL/GenBank/DDBJ databases">
        <authorList>
            <person name="Chen Y."/>
            <person name="Shah S."/>
            <person name="Dougan E. K."/>
            <person name="Thang M."/>
            <person name="Chan C."/>
        </authorList>
    </citation>
    <scope>NUCLEOTIDE SEQUENCE [LARGE SCALE GENOMIC DNA]</scope>
</reference>
<name>A0ABP0P6Z7_9DINO</name>
<comment type="caution">
    <text evidence="1">The sequence shown here is derived from an EMBL/GenBank/DDBJ whole genome shotgun (WGS) entry which is preliminary data.</text>
</comment>
<organism evidence="1 2">
    <name type="scientific">Durusdinium trenchii</name>
    <dbReference type="NCBI Taxonomy" id="1381693"/>
    <lineage>
        <taxon>Eukaryota</taxon>
        <taxon>Sar</taxon>
        <taxon>Alveolata</taxon>
        <taxon>Dinophyceae</taxon>
        <taxon>Suessiales</taxon>
        <taxon>Symbiodiniaceae</taxon>
        <taxon>Durusdinium</taxon>
    </lineage>
</organism>
<evidence type="ECO:0008006" key="3">
    <source>
        <dbReference type="Google" id="ProtNLM"/>
    </source>
</evidence>
<accession>A0ABP0P6Z7</accession>
<gene>
    <name evidence="1" type="ORF">CCMP2556_LOCUS35157</name>
</gene>
<keyword evidence="2" id="KW-1185">Reference proteome</keyword>